<evidence type="ECO:0000313" key="2">
    <source>
        <dbReference type="Proteomes" id="UP000823775"/>
    </source>
</evidence>
<name>A0ABS8VNG4_DATST</name>
<evidence type="ECO:0000313" key="1">
    <source>
        <dbReference type="EMBL" id="MCE0481206.1"/>
    </source>
</evidence>
<accession>A0ABS8VNG4</accession>
<sequence length="67" mass="7712">MNVQIVHLLQDWENLANVAAFVHELLAMQECWEVVTLVALIHERRNPKTPTALVLALKIQLEYSLSF</sequence>
<gene>
    <name evidence="1" type="ORF">HAX54_038767</name>
</gene>
<comment type="caution">
    <text evidence="1">The sequence shown here is derived from an EMBL/GenBank/DDBJ whole genome shotgun (WGS) entry which is preliminary data.</text>
</comment>
<dbReference type="EMBL" id="JACEIK010005317">
    <property type="protein sequence ID" value="MCE0481206.1"/>
    <property type="molecule type" value="Genomic_DNA"/>
</dbReference>
<feature type="non-terminal residue" evidence="1">
    <location>
        <position position="67"/>
    </location>
</feature>
<proteinExistence type="predicted"/>
<dbReference type="Proteomes" id="UP000823775">
    <property type="component" value="Unassembled WGS sequence"/>
</dbReference>
<protein>
    <submittedName>
        <fullName evidence="1">Uncharacterized protein</fullName>
    </submittedName>
</protein>
<keyword evidence="2" id="KW-1185">Reference proteome</keyword>
<reference evidence="1 2" key="1">
    <citation type="journal article" date="2021" name="BMC Genomics">
        <title>Datura genome reveals duplications of psychoactive alkaloid biosynthetic genes and high mutation rate following tissue culture.</title>
        <authorList>
            <person name="Rajewski A."/>
            <person name="Carter-House D."/>
            <person name="Stajich J."/>
            <person name="Litt A."/>
        </authorList>
    </citation>
    <scope>NUCLEOTIDE SEQUENCE [LARGE SCALE GENOMIC DNA]</scope>
    <source>
        <strain evidence="1">AR-01</strain>
    </source>
</reference>
<organism evidence="1 2">
    <name type="scientific">Datura stramonium</name>
    <name type="common">Jimsonweed</name>
    <name type="synonym">Common thornapple</name>
    <dbReference type="NCBI Taxonomy" id="4076"/>
    <lineage>
        <taxon>Eukaryota</taxon>
        <taxon>Viridiplantae</taxon>
        <taxon>Streptophyta</taxon>
        <taxon>Embryophyta</taxon>
        <taxon>Tracheophyta</taxon>
        <taxon>Spermatophyta</taxon>
        <taxon>Magnoliopsida</taxon>
        <taxon>eudicotyledons</taxon>
        <taxon>Gunneridae</taxon>
        <taxon>Pentapetalae</taxon>
        <taxon>asterids</taxon>
        <taxon>lamiids</taxon>
        <taxon>Solanales</taxon>
        <taxon>Solanaceae</taxon>
        <taxon>Solanoideae</taxon>
        <taxon>Datureae</taxon>
        <taxon>Datura</taxon>
    </lineage>
</organism>